<organism evidence="1 2">
    <name type="scientific">Proteus mirabilis</name>
    <dbReference type="NCBI Taxonomy" id="584"/>
    <lineage>
        <taxon>Bacteria</taxon>
        <taxon>Pseudomonadati</taxon>
        <taxon>Pseudomonadota</taxon>
        <taxon>Gammaproteobacteria</taxon>
        <taxon>Enterobacterales</taxon>
        <taxon>Morganellaceae</taxon>
        <taxon>Proteus</taxon>
    </lineage>
</organism>
<proteinExistence type="predicted"/>
<gene>
    <name evidence="1" type="ORF">NCTC10975_03719</name>
</gene>
<evidence type="ECO:0000313" key="1">
    <source>
        <dbReference type="EMBL" id="SPZ00668.1"/>
    </source>
</evidence>
<name>A0A2X2C0I9_PROMI</name>
<reference evidence="1 2" key="1">
    <citation type="submission" date="2018-06" db="EMBL/GenBank/DDBJ databases">
        <authorList>
            <consortium name="Pathogen Informatics"/>
            <person name="Doyle S."/>
        </authorList>
    </citation>
    <scope>NUCLEOTIDE SEQUENCE [LARGE SCALE GENOMIC DNA]</scope>
    <source>
        <strain evidence="1 2">NCTC10975</strain>
    </source>
</reference>
<accession>A0A2X2C0I9</accession>
<sequence>MCYTENFNTLLWTISRTIEYYKTLNLTHNIGELIGYTKNDIYAERIKKANIIFLCLVAQYLDSLNCFQDEFRPK</sequence>
<dbReference type="Proteomes" id="UP000251485">
    <property type="component" value="Unassembled WGS sequence"/>
</dbReference>
<evidence type="ECO:0000313" key="2">
    <source>
        <dbReference type="Proteomes" id="UP000251485"/>
    </source>
</evidence>
<dbReference type="EMBL" id="UAUE01000026">
    <property type="protein sequence ID" value="SPZ00668.1"/>
    <property type="molecule type" value="Genomic_DNA"/>
</dbReference>
<protein>
    <submittedName>
        <fullName evidence="1">Uncharacterized protein</fullName>
    </submittedName>
</protein>
<dbReference type="AlphaFoldDB" id="A0A2X2C0I9"/>